<accession>A0ABP2U0L0</accession>
<proteinExistence type="predicted"/>
<dbReference type="InterPro" id="IPR000983">
    <property type="entry name" value="Bac_GSPG_pilin"/>
</dbReference>
<dbReference type="Pfam" id="PF16732">
    <property type="entry name" value="ComP_DUS"/>
    <property type="match status" value="1"/>
</dbReference>
<dbReference type="PRINTS" id="PR00813">
    <property type="entry name" value="BCTERIALGSPG"/>
</dbReference>
<evidence type="ECO:0000313" key="3">
    <source>
        <dbReference type="EMBL" id="ENU28046.1"/>
    </source>
</evidence>
<feature type="transmembrane region" description="Helical" evidence="2">
    <location>
        <begin position="6"/>
        <end position="27"/>
    </location>
</feature>
<dbReference type="NCBIfam" id="TIGR02532">
    <property type="entry name" value="IV_pilin_GFxxxE"/>
    <property type="match status" value="1"/>
</dbReference>
<dbReference type="RefSeq" id="WP_004660207.1">
    <property type="nucleotide sequence ID" value="NZ_BMDV01000003.1"/>
</dbReference>
<comment type="caution">
    <text evidence="3">The sequence shown here is derived from an EMBL/GenBank/DDBJ whole genome shotgun (WGS) entry which is preliminary data.</text>
</comment>
<evidence type="ECO:0000256" key="2">
    <source>
        <dbReference type="SAM" id="Phobius"/>
    </source>
</evidence>
<protein>
    <recommendedName>
        <fullName evidence="5">Prepilin-type N-terminal cleavage/methylation domain-containing protein</fullName>
    </recommendedName>
</protein>
<keyword evidence="2" id="KW-1133">Transmembrane helix</keyword>
<dbReference type="InterPro" id="IPR045584">
    <property type="entry name" value="Pilin-like"/>
</dbReference>
<keyword evidence="2" id="KW-0812">Transmembrane</keyword>
<dbReference type="SUPFAM" id="SSF54523">
    <property type="entry name" value="Pili subunits"/>
    <property type="match status" value="1"/>
</dbReference>
<keyword evidence="2" id="KW-0472">Membrane</keyword>
<keyword evidence="1" id="KW-0488">Methylation</keyword>
<dbReference type="InterPro" id="IPR031982">
    <property type="entry name" value="PilE-like"/>
</dbReference>
<name>A0ABP2U0L0_9GAMM</name>
<evidence type="ECO:0000313" key="4">
    <source>
        <dbReference type="Proteomes" id="UP000013190"/>
    </source>
</evidence>
<dbReference type="GeneID" id="92834304"/>
<gene>
    <name evidence="3" type="ORF">F992_00883</name>
</gene>
<dbReference type="Proteomes" id="UP000013190">
    <property type="component" value="Unassembled WGS sequence"/>
</dbReference>
<dbReference type="Pfam" id="PF07963">
    <property type="entry name" value="N_methyl"/>
    <property type="match status" value="1"/>
</dbReference>
<evidence type="ECO:0008006" key="5">
    <source>
        <dbReference type="Google" id="ProtNLM"/>
    </source>
</evidence>
<dbReference type="Gene3D" id="3.30.700.10">
    <property type="entry name" value="Glycoprotein, Type 4 Pilin"/>
    <property type="match status" value="1"/>
</dbReference>
<dbReference type="EMBL" id="APOJ01000016">
    <property type="protein sequence ID" value="ENU28046.1"/>
    <property type="molecule type" value="Genomic_DNA"/>
</dbReference>
<keyword evidence="4" id="KW-1185">Reference proteome</keyword>
<reference evidence="3 4" key="2">
    <citation type="journal article" date="2016" name="Int. J. Syst. Evol. Microbiol.">
        <title>Taxonomy of haemolytic and/or proteolytic strains of the genus Acinetobacter with the proposal of Acinetobacter courvalinii sp. nov. (genomic species 14 sensu Bouvet &amp; Jeanjean), Acinetobacter dispersus sp. nov. (genomic species 17), Acinetobacter modestus sp. nov., Acinetobacter proteolyticus sp. nov. and Acinetobacter vivianii sp. nov.</title>
        <authorList>
            <person name="Nemec A."/>
            <person name="Radolfova-Krizova L."/>
            <person name="Maixnerova M."/>
            <person name="Vrestiakova E."/>
            <person name="Jezek P."/>
            <person name="Sedo O."/>
        </authorList>
    </citation>
    <scope>NUCLEOTIDE SEQUENCE [LARGE SCALE GENOMIC DNA]</scope>
    <source>
        <strain evidence="3 4">NIPH 236</strain>
    </source>
</reference>
<dbReference type="InterPro" id="IPR012902">
    <property type="entry name" value="N_methyl_site"/>
</dbReference>
<sequence length="152" mass="16658">MISQRAFTLIELIIVVTVIAILLAIAYPSYTAYQIRTQRVNAQTEMLDVARNLSNYKLANYNYAGRTVSNIFGRSTIPLGKPLYDIVLTDANGNPLTASNANVRTWLLVATPKSGTNQFGNGVICLNDQGQRFWAKGASACILSPTSNWDGR</sequence>
<evidence type="ECO:0000256" key="1">
    <source>
        <dbReference type="ARBA" id="ARBA00022481"/>
    </source>
</evidence>
<organism evidence="3 4">
    <name type="scientific">Acinetobacter modestus</name>
    <dbReference type="NCBI Taxonomy" id="1776740"/>
    <lineage>
        <taxon>Bacteria</taxon>
        <taxon>Pseudomonadati</taxon>
        <taxon>Pseudomonadota</taxon>
        <taxon>Gammaproteobacteria</taxon>
        <taxon>Moraxellales</taxon>
        <taxon>Moraxellaceae</taxon>
        <taxon>Acinetobacter</taxon>
    </lineage>
</organism>
<reference evidence="4" key="1">
    <citation type="submission" date="2013-02" db="EMBL/GenBank/DDBJ databases">
        <title>The Genome Sequence of Acinetobacter sp. NIPH 236.</title>
        <authorList>
            <consortium name="The Broad Institute Genome Sequencing Platform"/>
            <consortium name="The Broad Institute Genome Sequencing Center for Infectious Disease"/>
            <person name="Cerqueira G."/>
            <person name="Feldgarden M."/>
            <person name="Courvalin P."/>
            <person name="Perichon B."/>
            <person name="Grillot-Courvalin C."/>
            <person name="Clermont D."/>
            <person name="Rocha E."/>
            <person name="Yoon E.-J."/>
            <person name="Nemec A."/>
            <person name="Walker B."/>
            <person name="Young S.K."/>
            <person name="Zeng Q."/>
            <person name="Gargeya S."/>
            <person name="Fitzgerald M."/>
            <person name="Haas B."/>
            <person name="Abouelleil A."/>
            <person name="Alvarado L."/>
            <person name="Arachchi H.M."/>
            <person name="Berlin A.M."/>
            <person name="Chapman S.B."/>
            <person name="Dewar J."/>
            <person name="Goldberg J."/>
            <person name="Griggs A."/>
            <person name="Gujja S."/>
            <person name="Hansen M."/>
            <person name="Howarth C."/>
            <person name="Imamovic A."/>
            <person name="Larimer J."/>
            <person name="McCowan C."/>
            <person name="Murphy C."/>
            <person name="Neiman D."/>
            <person name="Pearson M."/>
            <person name="Priest M."/>
            <person name="Roberts A."/>
            <person name="Saif S."/>
            <person name="Shea T."/>
            <person name="Sisk P."/>
            <person name="Sykes S."/>
            <person name="Wortman J."/>
            <person name="Nusbaum C."/>
            <person name="Birren B."/>
        </authorList>
    </citation>
    <scope>NUCLEOTIDE SEQUENCE [LARGE SCALE GENOMIC DNA]</scope>
    <source>
        <strain evidence="4">NIPH 236</strain>
    </source>
</reference>